<feature type="region of interest" description="Disordered" evidence="4">
    <location>
        <begin position="79"/>
        <end position="189"/>
    </location>
</feature>
<organism evidence="6 7">
    <name type="scientific">Dreissena polymorpha</name>
    <name type="common">Zebra mussel</name>
    <name type="synonym">Mytilus polymorpha</name>
    <dbReference type="NCBI Taxonomy" id="45954"/>
    <lineage>
        <taxon>Eukaryota</taxon>
        <taxon>Metazoa</taxon>
        <taxon>Spiralia</taxon>
        <taxon>Lophotrochozoa</taxon>
        <taxon>Mollusca</taxon>
        <taxon>Bivalvia</taxon>
        <taxon>Autobranchia</taxon>
        <taxon>Heteroconchia</taxon>
        <taxon>Euheterodonta</taxon>
        <taxon>Imparidentia</taxon>
        <taxon>Neoheterodontei</taxon>
        <taxon>Myida</taxon>
        <taxon>Dreissenoidea</taxon>
        <taxon>Dreissenidae</taxon>
        <taxon>Dreissena</taxon>
    </lineage>
</organism>
<feature type="region of interest" description="Disordered" evidence="4">
    <location>
        <begin position="515"/>
        <end position="535"/>
    </location>
</feature>
<feature type="compositionally biased region" description="Basic and acidic residues" evidence="4">
    <location>
        <begin position="79"/>
        <end position="89"/>
    </location>
</feature>
<keyword evidence="2" id="KW-0863">Zinc-finger</keyword>
<dbReference type="SUPFAM" id="SSF63829">
    <property type="entry name" value="Calcium-dependent phosphotriesterase"/>
    <property type="match status" value="1"/>
</dbReference>
<name>A0A9D4RRW0_DREPO</name>
<dbReference type="Proteomes" id="UP000828390">
    <property type="component" value="Unassembled WGS sequence"/>
</dbReference>
<dbReference type="Gene3D" id="2.120.10.30">
    <property type="entry name" value="TolB, C-terminal domain"/>
    <property type="match status" value="1"/>
</dbReference>
<dbReference type="PROSITE" id="PS50119">
    <property type="entry name" value="ZF_BBOX"/>
    <property type="match status" value="1"/>
</dbReference>
<evidence type="ECO:0000256" key="3">
    <source>
        <dbReference type="PROSITE-ProRule" id="PRU00504"/>
    </source>
</evidence>
<evidence type="ECO:0000313" key="7">
    <source>
        <dbReference type="Proteomes" id="UP000828390"/>
    </source>
</evidence>
<dbReference type="PROSITE" id="PS51125">
    <property type="entry name" value="NHL"/>
    <property type="match status" value="1"/>
</dbReference>
<comment type="caution">
    <text evidence="6">The sequence shown here is derived from an EMBL/GenBank/DDBJ whole genome shotgun (WGS) entry which is preliminary data.</text>
</comment>
<dbReference type="InterPro" id="IPR000315">
    <property type="entry name" value="Znf_B-box"/>
</dbReference>
<evidence type="ECO:0000256" key="1">
    <source>
        <dbReference type="ARBA" id="ARBA00022737"/>
    </source>
</evidence>
<feature type="compositionally biased region" description="Basic and acidic residues" evidence="4">
    <location>
        <begin position="129"/>
        <end position="143"/>
    </location>
</feature>
<feature type="compositionally biased region" description="Polar residues" evidence="4">
    <location>
        <begin position="146"/>
        <end position="164"/>
    </location>
</feature>
<keyword evidence="2" id="KW-0862">Zinc</keyword>
<evidence type="ECO:0000256" key="4">
    <source>
        <dbReference type="SAM" id="MobiDB-lite"/>
    </source>
</evidence>
<protein>
    <recommendedName>
        <fullName evidence="5">B box-type domain-containing protein</fullName>
    </recommendedName>
</protein>
<dbReference type="InterPro" id="IPR001258">
    <property type="entry name" value="NHL_repeat"/>
</dbReference>
<proteinExistence type="predicted"/>
<feature type="compositionally biased region" description="Polar residues" evidence="4">
    <location>
        <begin position="177"/>
        <end position="189"/>
    </location>
</feature>
<gene>
    <name evidence="6" type="ORF">DPMN_003159</name>
</gene>
<keyword evidence="2" id="KW-0479">Metal-binding</keyword>
<evidence type="ECO:0000313" key="6">
    <source>
        <dbReference type="EMBL" id="KAH3879256.1"/>
    </source>
</evidence>
<accession>A0A9D4RRW0</accession>
<sequence length="535" mass="59020">MASFSGSSIEKGCDFVPDSLCSTCKDKNSVIHAEFYCERCKYFFCRKCLDLHDNLFTKHNVLGKEHGVKWPVSREEDSLSQKFKVDSRPGRRAGLNDAVPGRRAGLDDAVPGRRAGLNDAVPGTRPIPHRVDKLKDNNTRDVYHGFTSSTSDNSLKPYTPSSIGASLKPADDPHSFRPTSDNSLKPYTPSSIGARPIPEWLKSPSTISVQGNPAKVFTVKGKSEHNVFIPSDSYTCIINAICVLPDGKVLVADSNNRKVKLLNQQYQVVSHCGVTAMPWDMCVITSSEVAVSVDHGIQFITVNKTQLVPARKVQLQHDCRGIARHQRDLFITSSKALYKYSLSGDLVNLVCTLYEDVSGPYTVDKCAVSPTGDRLYITDYWQHKLLTLARDGTLLATYTDPALYPTGLHVTPAGQVLVCGYVPQTVLQVGWEGKSKLATLATREDGVSDPWSVCYSSTTSSIIVGQYWNNNIVVIRVELCVHSLLSQDKDAEDVVDKDDLNTQKESPGFDIELVRQRHQSGPQKPQVKHDPSPDP</sequence>
<keyword evidence="7" id="KW-1185">Reference proteome</keyword>
<dbReference type="GO" id="GO:0008270">
    <property type="term" value="F:zinc ion binding"/>
    <property type="evidence" value="ECO:0007669"/>
    <property type="project" value="UniProtKB-KW"/>
</dbReference>
<feature type="repeat" description="NHL" evidence="3">
    <location>
        <begin position="241"/>
        <end position="265"/>
    </location>
</feature>
<dbReference type="InterPro" id="IPR011042">
    <property type="entry name" value="6-blade_b-propeller_TolB-like"/>
</dbReference>
<evidence type="ECO:0000259" key="5">
    <source>
        <dbReference type="PROSITE" id="PS50119"/>
    </source>
</evidence>
<keyword evidence="1" id="KW-0677">Repeat</keyword>
<reference evidence="6" key="1">
    <citation type="journal article" date="2019" name="bioRxiv">
        <title>The Genome of the Zebra Mussel, Dreissena polymorpha: A Resource for Invasive Species Research.</title>
        <authorList>
            <person name="McCartney M.A."/>
            <person name="Auch B."/>
            <person name="Kono T."/>
            <person name="Mallez S."/>
            <person name="Zhang Y."/>
            <person name="Obille A."/>
            <person name="Becker A."/>
            <person name="Abrahante J.E."/>
            <person name="Garbe J."/>
            <person name="Badalamenti J.P."/>
            <person name="Herman A."/>
            <person name="Mangelson H."/>
            <person name="Liachko I."/>
            <person name="Sullivan S."/>
            <person name="Sone E.D."/>
            <person name="Koren S."/>
            <person name="Silverstein K.A.T."/>
            <person name="Beckman K.B."/>
            <person name="Gohl D.M."/>
        </authorList>
    </citation>
    <scope>NUCLEOTIDE SEQUENCE</scope>
    <source>
        <strain evidence="6">Duluth1</strain>
        <tissue evidence="6">Whole animal</tissue>
    </source>
</reference>
<evidence type="ECO:0000256" key="2">
    <source>
        <dbReference type="PROSITE-ProRule" id="PRU00024"/>
    </source>
</evidence>
<dbReference type="EMBL" id="JAIWYP010000001">
    <property type="protein sequence ID" value="KAH3879256.1"/>
    <property type="molecule type" value="Genomic_DNA"/>
</dbReference>
<reference evidence="6" key="2">
    <citation type="submission" date="2020-11" db="EMBL/GenBank/DDBJ databases">
        <authorList>
            <person name="McCartney M.A."/>
            <person name="Auch B."/>
            <person name="Kono T."/>
            <person name="Mallez S."/>
            <person name="Becker A."/>
            <person name="Gohl D.M."/>
            <person name="Silverstein K.A.T."/>
            <person name="Koren S."/>
            <person name="Bechman K.B."/>
            <person name="Herman A."/>
            <person name="Abrahante J.E."/>
            <person name="Garbe J."/>
        </authorList>
    </citation>
    <scope>NUCLEOTIDE SEQUENCE</scope>
    <source>
        <strain evidence="6">Duluth1</strain>
        <tissue evidence="6">Whole animal</tissue>
    </source>
</reference>
<dbReference type="AlphaFoldDB" id="A0A9D4RRW0"/>
<feature type="domain" description="B box-type" evidence="5">
    <location>
        <begin position="16"/>
        <end position="64"/>
    </location>
</feature>